<evidence type="ECO:0000313" key="2">
    <source>
        <dbReference type="EMBL" id="GKV09670.1"/>
    </source>
</evidence>
<dbReference type="Proteomes" id="UP001054252">
    <property type="component" value="Unassembled WGS sequence"/>
</dbReference>
<sequence>MNPTTPLGLIDEPSNAVGFIHRSNPATSLGSSWVQSMNPTGAPGFINEDLGER</sequence>
<proteinExistence type="predicted"/>
<gene>
    <name evidence="2" type="ORF">SLEP1_g21132</name>
</gene>
<evidence type="ECO:0000256" key="1">
    <source>
        <dbReference type="SAM" id="MobiDB-lite"/>
    </source>
</evidence>
<reference evidence="2 3" key="1">
    <citation type="journal article" date="2021" name="Commun. Biol.">
        <title>The genome of Shorea leprosula (Dipterocarpaceae) highlights the ecological relevance of drought in aseasonal tropical rainforests.</title>
        <authorList>
            <person name="Ng K.K.S."/>
            <person name="Kobayashi M.J."/>
            <person name="Fawcett J.A."/>
            <person name="Hatakeyama M."/>
            <person name="Paape T."/>
            <person name="Ng C.H."/>
            <person name="Ang C.C."/>
            <person name="Tnah L.H."/>
            <person name="Lee C.T."/>
            <person name="Nishiyama T."/>
            <person name="Sese J."/>
            <person name="O'Brien M.J."/>
            <person name="Copetti D."/>
            <person name="Mohd Noor M.I."/>
            <person name="Ong R.C."/>
            <person name="Putra M."/>
            <person name="Sireger I.Z."/>
            <person name="Indrioko S."/>
            <person name="Kosugi Y."/>
            <person name="Izuno A."/>
            <person name="Isagi Y."/>
            <person name="Lee S.L."/>
            <person name="Shimizu K.K."/>
        </authorList>
    </citation>
    <scope>NUCLEOTIDE SEQUENCE [LARGE SCALE GENOMIC DNA]</scope>
    <source>
        <strain evidence="2">214</strain>
    </source>
</reference>
<name>A0AAV5JGY7_9ROSI</name>
<protein>
    <submittedName>
        <fullName evidence="2">Uncharacterized protein</fullName>
    </submittedName>
</protein>
<keyword evidence="3" id="KW-1185">Reference proteome</keyword>
<accession>A0AAV5JGY7</accession>
<evidence type="ECO:0000313" key="3">
    <source>
        <dbReference type="Proteomes" id="UP001054252"/>
    </source>
</evidence>
<feature type="region of interest" description="Disordered" evidence="1">
    <location>
        <begin position="32"/>
        <end position="53"/>
    </location>
</feature>
<dbReference type="AlphaFoldDB" id="A0AAV5JGY7"/>
<organism evidence="2 3">
    <name type="scientific">Rubroshorea leprosula</name>
    <dbReference type="NCBI Taxonomy" id="152421"/>
    <lineage>
        <taxon>Eukaryota</taxon>
        <taxon>Viridiplantae</taxon>
        <taxon>Streptophyta</taxon>
        <taxon>Embryophyta</taxon>
        <taxon>Tracheophyta</taxon>
        <taxon>Spermatophyta</taxon>
        <taxon>Magnoliopsida</taxon>
        <taxon>eudicotyledons</taxon>
        <taxon>Gunneridae</taxon>
        <taxon>Pentapetalae</taxon>
        <taxon>rosids</taxon>
        <taxon>malvids</taxon>
        <taxon>Malvales</taxon>
        <taxon>Dipterocarpaceae</taxon>
        <taxon>Rubroshorea</taxon>
    </lineage>
</organism>
<dbReference type="EMBL" id="BPVZ01000031">
    <property type="protein sequence ID" value="GKV09670.1"/>
    <property type="molecule type" value="Genomic_DNA"/>
</dbReference>
<comment type="caution">
    <text evidence="2">The sequence shown here is derived from an EMBL/GenBank/DDBJ whole genome shotgun (WGS) entry which is preliminary data.</text>
</comment>